<dbReference type="GO" id="GO:0009266">
    <property type="term" value="P:response to temperature stimulus"/>
    <property type="evidence" value="ECO:0007669"/>
    <property type="project" value="UniProtKB-ARBA"/>
</dbReference>
<dbReference type="RefSeq" id="WP_012383123.1">
    <property type="nucleotide sequence ID" value="NC_010581.1"/>
</dbReference>
<name>B2IBP3_BEII9</name>
<feature type="short sequence motif" description="Q motif" evidence="10">
    <location>
        <begin position="1"/>
        <end position="29"/>
    </location>
</feature>
<reference evidence="16 17" key="2">
    <citation type="journal article" date="2010" name="J. Bacteriol.">
        <title>Complete genome sequence of Beijerinckia indica subsp. indica.</title>
        <authorList>
            <person name="Tamas I."/>
            <person name="Dedysh S.N."/>
            <person name="Liesack W."/>
            <person name="Stott M.B."/>
            <person name="Alam M."/>
            <person name="Murrell J.C."/>
            <person name="Dunfield P.F."/>
        </authorList>
    </citation>
    <scope>NUCLEOTIDE SEQUENCE [LARGE SCALE GENOMIC DNA]</scope>
    <source>
        <strain evidence="17">ATCC 9039 / DSM 1715 / NCIMB 8712</strain>
    </source>
</reference>
<dbReference type="GO" id="GO:0016787">
    <property type="term" value="F:hydrolase activity"/>
    <property type="evidence" value="ECO:0007669"/>
    <property type="project" value="UniProtKB-KW"/>
</dbReference>
<dbReference type="InterPro" id="IPR050079">
    <property type="entry name" value="DEAD_box_RNA_helicase"/>
</dbReference>
<dbReference type="SMART" id="SM00487">
    <property type="entry name" value="DEXDc"/>
    <property type="match status" value="1"/>
</dbReference>
<evidence type="ECO:0000259" key="13">
    <source>
        <dbReference type="PROSITE" id="PS51192"/>
    </source>
</evidence>
<dbReference type="FunFam" id="3.40.50.300:FF:000108">
    <property type="entry name" value="ATP-dependent RNA helicase RhlE"/>
    <property type="match status" value="1"/>
</dbReference>
<evidence type="ECO:0000256" key="11">
    <source>
        <dbReference type="RuleBase" id="RU000492"/>
    </source>
</evidence>
<keyword evidence="3 11" id="KW-0547">Nucleotide-binding</keyword>
<evidence type="ECO:0000256" key="7">
    <source>
        <dbReference type="ARBA" id="ARBA00038437"/>
    </source>
</evidence>
<reference evidence="17" key="1">
    <citation type="submission" date="2008-03" db="EMBL/GenBank/DDBJ databases">
        <title>Complete sequence of chromosome of Beijerinckia indica subsp. indica ATCC 9039.</title>
        <authorList>
            <consortium name="US DOE Joint Genome Institute"/>
            <person name="Copeland A."/>
            <person name="Lucas S."/>
            <person name="Lapidus A."/>
            <person name="Glavina del Rio T."/>
            <person name="Dalin E."/>
            <person name="Tice H."/>
            <person name="Bruce D."/>
            <person name="Goodwin L."/>
            <person name="Pitluck S."/>
            <person name="LaButti K."/>
            <person name="Schmutz J."/>
            <person name="Larimer F."/>
            <person name="Land M."/>
            <person name="Hauser L."/>
            <person name="Kyrpides N."/>
            <person name="Mikhailova N."/>
            <person name="Dunfield P.F."/>
            <person name="Dedysh S.N."/>
            <person name="Liesack W."/>
            <person name="Saw J.H."/>
            <person name="Alam M."/>
            <person name="Chen Y."/>
            <person name="Murrell J.C."/>
            <person name="Richardson P."/>
        </authorList>
    </citation>
    <scope>NUCLEOTIDE SEQUENCE [LARGE SCALE GENOMIC DNA]</scope>
    <source>
        <strain evidence="17">ATCC 9039 / DSM 1715 / NCIMB 8712</strain>
    </source>
</reference>
<dbReference type="PROSITE" id="PS00039">
    <property type="entry name" value="DEAD_ATP_HELICASE"/>
    <property type="match status" value="1"/>
</dbReference>
<dbReference type="GO" id="GO:0005524">
    <property type="term" value="F:ATP binding"/>
    <property type="evidence" value="ECO:0007669"/>
    <property type="project" value="UniProtKB-KW"/>
</dbReference>
<gene>
    <name evidence="16" type="ordered locus">Bind_0106</name>
</gene>
<keyword evidence="4 11" id="KW-0378">Hydrolase</keyword>
<dbReference type="InterPro" id="IPR044742">
    <property type="entry name" value="DEAD/DEAH_RhlB"/>
</dbReference>
<dbReference type="CDD" id="cd18787">
    <property type="entry name" value="SF2_C_DEAD"/>
    <property type="match status" value="1"/>
</dbReference>
<keyword evidence="2" id="KW-0963">Cytoplasm</keyword>
<dbReference type="AlphaFoldDB" id="B2IBP3"/>
<accession>B2IBP3</accession>
<dbReference type="OrthoDB" id="9805696at2"/>
<dbReference type="GO" id="GO:0005829">
    <property type="term" value="C:cytosol"/>
    <property type="evidence" value="ECO:0007669"/>
    <property type="project" value="TreeGrafter"/>
</dbReference>
<dbReference type="Pfam" id="PF00270">
    <property type="entry name" value="DEAD"/>
    <property type="match status" value="1"/>
</dbReference>
<dbReference type="PANTHER" id="PTHR47959:SF13">
    <property type="entry name" value="ATP-DEPENDENT RNA HELICASE RHLE"/>
    <property type="match status" value="1"/>
</dbReference>
<dbReference type="CDD" id="cd00268">
    <property type="entry name" value="DEADc"/>
    <property type="match status" value="1"/>
</dbReference>
<evidence type="ECO:0000256" key="9">
    <source>
        <dbReference type="ARBA" id="ARBA00074363"/>
    </source>
</evidence>
<evidence type="ECO:0000259" key="15">
    <source>
        <dbReference type="PROSITE" id="PS51195"/>
    </source>
</evidence>
<evidence type="ECO:0000313" key="16">
    <source>
        <dbReference type="EMBL" id="ACB93765.1"/>
    </source>
</evidence>
<evidence type="ECO:0000313" key="17">
    <source>
        <dbReference type="Proteomes" id="UP000001695"/>
    </source>
</evidence>
<dbReference type="GO" id="GO:0003676">
    <property type="term" value="F:nucleic acid binding"/>
    <property type="evidence" value="ECO:0007669"/>
    <property type="project" value="InterPro"/>
</dbReference>
<evidence type="ECO:0000256" key="8">
    <source>
        <dbReference type="ARBA" id="ARBA00047984"/>
    </source>
</evidence>
<dbReference type="GO" id="GO:0042255">
    <property type="term" value="P:ribosome assembly"/>
    <property type="evidence" value="ECO:0007669"/>
    <property type="project" value="UniProtKB-ARBA"/>
</dbReference>
<dbReference type="STRING" id="395963.Bind_0106"/>
<comment type="similarity">
    <text evidence="7 11">Belongs to the DEAD box helicase family.</text>
</comment>
<dbReference type="SMART" id="SM00490">
    <property type="entry name" value="HELICc"/>
    <property type="match status" value="1"/>
</dbReference>
<dbReference type="Proteomes" id="UP000001695">
    <property type="component" value="Chromosome"/>
</dbReference>
<dbReference type="SUPFAM" id="SSF52540">
    <property type="entry name" value="P-loop containing nucleoside triphosphate hydrolases"/>
    <property type="match status" value="1"/>
</dbReference>
<evidence type="ECO:0000256" key="10">
    <source>
        <dbReference type="PROSITE-ProRule" id="PRU00552"/>
    </source>
</evidence>
<evidence type="ECO:0000256" key="2">
    <source>
        <dbReference type="ARBA" id="ARBA00022490"/>
    </source>
</evidence>
<dbReference type="GO" id="GO:0003724">
    <property type="term" value="F:RNA helicase activity"/>
    <property type="evidence" value="ECO:0007669"/>
    <property type="project" value="UniProtKB-EC"/>
</dbReference>
<evidence type="ECO:0000259" key="14">
    <source>
        <dbReference type="PROSITE" id="PS51194"/>
    </source>
</evidence>
<dbReference type="PROSITE" id="PS51192">
    <property type="entry name" value="HELICASE_ATP_BIND_1"/>
    <property type="match status" value="1"/>
</dbReference>
<comment type="catalytic activity">
    <reaction evidence="8">
        <text>ATP + H2O = ADP + phosphate + H(+)</text>
        <dbReference type="Rhea" id="RHEA:13065"/>
        <dbReference type="ChEBI" id="CHEBI:15377"/>
        <dbReference type="ChEBI" id="CHEBI:15378"/>
        <dbReference type="ChEBI" id="CHEBI:30616"/>
        <dbReference type="ChEBI" id="CHEBI:43474"/>
        <dbReference type="ChEBI" id="CHEBI:456216"/>
        <dbReference type="EC" id="3.6.4.13"/>
    </reaction>
</comment>
<dbReference type="Pfam" id="PF00271">
    <property type="entry name" value="Helicase_C"/>
    <property type="match status" value="1"/>
</dbReference>
<keyword evidence="17" id="KW-1185">Reference proteome</keyword>
<evidence type="ECO:0000256" key="1">
    <source>
        <dbReference type="ARBA" id="ARBA00012552"/>
    </source>
</evidence>
<dbReference type="HOGENOM" id="CLU_003041_28_1_5"/>
<protein>
    <recommendedName>
        <fullName evidence="9">DEAD-box ATP-dependent RNA helicase RhpA</fullName>
        <ecNumber evidence="1">3.6.4.13</ecNumber>
    </recommendedName>
</protein>
<evidence type="ECO:0000256" key="4">
    <source>
        <dbReference type="ARBA" id="ARBA00022801"/>
    </source>
</evidence>
<dbReference type="PROSITE" id="PS51195">
    <property type="entry name" value="Q_MOTIF"/>
    <property type="match status" value="1"/>
</dbReference>
<dbReference type="Gene3D" id="3.40.50.300">
    <property type="entry name" value="P-loop containing nucleotide triphosphate hydrolases"/>
    <property type="match status" value="2"/>
</dbReference>
<feature type="domain" description="Helicase ATP-binding" evidence="13">
    <location>
        <begin position="32"/>
        <end position="205"/>
    </location>
</feature>
<keyword evidence="5 11" id="KW-0347">Helicase</keyword>
<proteinExistence type="inferred from homology"/>
<dbReference type="PANTHER" id="PTHR47959">
    <property type="entry name" value="ATP-DEPENDENT RNA HELICASE RHLE-RELATED"/>
    <property type="match status" value="1"/>
</dbReference>
<feature type="domain" description="Helicase C-terminal" evidence="14">
    <location>
        <begin position="233"/>
        <end position="379"/>
    </location>
</feature>
<dbReference type="EMBL" id="CP001016">
    <property type="protein sequence ID" value="ACB93765.1"/>
    <property type="molecule type" value="Genomic_DNA"/>
</dbReference>
<dbReference type="InterPro" id="IPR011545">
    <property type="entry name" value="DEAD/DEAH_box_helicase_dom"/>
</dbReference>
<dbReference type="InterPro" id="IPR014001">
    <property type="entry name" value="Helicase_ATP-bd"/>
</dbReference>
<dbReference type="EC" id="3.6.4.13" evidence="1"/>
<dbReference type="InterPro" id="IPR000629">
    <property type="entry name" value="RNA-helicase_DEAD-box_CS"/>
</dbReference>
<dbReference type="InterPro" id="IPR001650">
    <property type="entry name" value="Helicase_C-like"/>
</dbReference>
<feature type="region of interest" description="Disordered" evidence="12">
    <location>
        <begin position="386"/>
        <end position="484"/>
    </location>
</feature>
<feature type="domain" description="DEAD-box RNA helicase Q" evidence="15">
    <location>
        <begin position="1"/>
        <end position="29"/>
    </location>
</feature>
<evidence type="ECO:0000256" key="6">
    <source>
        <dbReference type="ARBA" id="ARBA00022840"/>
    </source>
</evidence>
<organism evidence="16 17">
    <name type="scientific">Beijerinckia indica subsp. indica (strain ATCC 9039 / DSM 1715 / NCIMB 8712)</name>
    <dbReference type="NCBI Taxonomy" id="395963"/>
    <lineage>
        <taxon>Bacteria</taxon>
        <taxon>Pseudomonadati</taxon>
        <taxon>Pseudomonadota</taxon>
        <taxon>Alphaproteobacteria</taxon>
        <taxon>Hyphomicrobiales</taxon>
        <taxon>Beijerinckiaceae</taxon>
        <taxon>Beijerinckia</taxon>
    </lineage>
</organism>
<dbReference type="KEGG" id="bid:Bind_0106"/>
<dbReference type="PROSITE" id="PS51194">
    <property type="entry name" value="HELICASE_CTER"/>
    <property type="match status" value="1"/>
</dbReference>
<dbReference type="InterPro" id="IPR014014">
    <property type="entry name" value="RNA_helicase_DEAD_Q_motif"/>
</dbReference>
<feature type="compositionally biased region" description="Basic and acidic residues" evidence="12">
    <location>
        <begin position="474"/>
        <end position="484"/>
    </location>
</feature>
<evidence type="ECO:0000256" key="3">
    <source>
        <dbReference type="ARBA" id="ARBA00022741"/>
    </source>
</evidence>
<evidence type="ECO:0000256" key="5">
    <source>
        <dbReference type="ARBA" id="ARBA00022806"/>
    </source>
</evidence>
<dbReference type="eggNOG" id="COG0513">
    <property type="taxonomic scope" value="Bacteria"/>
</dbReference>
<sequence length="484" mass="52834">MTFNELGLSEKVLQAVAATGYTSPTPIQAEAIPHALAGRDILGIAQTGTGKTAAFTLPMLSRLEQGRARARMPRTLILEPTRELAAQVEESFARYGINHKLNVALLIGGVSFAEQENKIMRGADVLIATPGRLLDFSERGKLLLTGIEILVIDEADRMLDMGFIPDIERICKLVPFTRQTLFFSATMPPEITRLTETFLHNPVRIEVARASSTATTITQGLVASAHGPAKRETLRQLIRGAENLKNAIIFCNRKRDVAVLHKSLQKHGFSAGALHGDMDQRARMTSLDAFKSGDVNLLVCSDVAARGLDIPDVSHVFNFDVPTHAEDYVHRIGRTGRAGRSGVALSIVTSADRKYVDEIEKLIARKIDWQGGATLDDVAAEESVAHATETRRGRGGKIAKRPAPQEEARPSQAAARGPKSRRPVEEGRSDGRKPSNPPRSRRSYEDDDVPVVGLGDHVPMFLLRPVKLKSSKNTAEKTDSTENV</sequence>
<evidence type="ECO:0000256" key="12">
    <source>
        <dbReference type="SAM" id="MobiDB-lite"/>
    </source>
</evidence>
<feature type="compositionally biased region" description="Basic and acidic residues" evidence="12">
    <location>
        <begin position="422"/>
        <end position="433"/>
    </location>
</feature>
<keyword evidence="6 11" id="KW-0067">ATP-binding</keyword>
<dbReference type="InterPro" id="IPR027417">
    <property type="entry name" value="P-loop_NTPase"/>
</dbReference>